<evidence type="ECO:0000259" key="1">
    <source>
        <dbReference type="Pfam" id="PF04149"/>
    </source>
</evidence>
<name>A0A9W6VU22_9ACTN</name>
<evidence type="ECO:0000313" key="3">
    <source>
        <dbReference type="Proteomes" id="UP001165135"/>
    </source>
</evidence>
<feature type="domain" description="DUF397" evidence="1">
    <location>
        <begin position="20"/>
        <end position="62"/>
    </location>
</feature>
<accession>A0A9W6VU22</accession>
<dbReference type="Pfam" id="PF04149">
    <property type="entry name" value="DUF397"/>
    <property type="match status" value="1"/>
</dbReference>
<comment type="caution">
    <text evidence="2">The sequence shown here is derived from an EMBL/GenBank/DDBJ whole genome shotgun (WGS) entry which is preliminary data.</text>
</comment>
<protein>
    <recommendedName>
        <fullName evidence="1">DUF397 domain-containing protein</fullName>
    </recommendedName>
</protein>
<proteinExistence type="predicted"/>
<dbReference type="AlphaFoldDB" id="A0A9W6VU22"/>
<organism evidence="2 3">
    <name type="scientific">Actinoallomurus iriomotensis</name>
    <dbReference type="NCBI Taxonomy" id="478107"/>
    <lineage>
        <taxon>Bacteria</taxon>
        <taxon>Bacillati</taxon>
        <taxon>Actinomycetota</taxon>
        <taxon>Actinomycetes</taxon>
        <taxon>Streptosporangiales</taxon>
        <taxon>Thermomonosporaceae</taxon>
        <taxon>Actinoallomurus</taxon>
    </lineage>
</organism>
<dbReference type="EMBL" id="BSTJ01000012">
    <property type="protein sequence ID" value="GLY79704.1"/>
    <property type="molecule type" value="Genomic_DNA"/>
</dbReference>
<evidence type="ECO:0000313" key="2">
    <source>
        <dbReference type="EMBL" id="GLY79704.1"/>
    </source>
</evidence>
<gene>
    <name evidence="2" type="ORF">Airi01_079710</name>
</gene>
<dbReference type="InterPro" id="IPR007278">
    <property type="entry name" value="DUF397"/>
</dbReference>
<reference evidence="2" key="1">
    <citation type="submission" date="2023-03" db="EMBL/GenBank/DDBJ databases">
        <title>Actinoallomurus iriomotensis NBRC 103681.</title>
        <authorList>
            <person name="Ichikawa N."/>
            <person name="Sato H."/>
            <person name="Tonouchi N."/>
        </authorList>
    </citation>
    <scope>NUCLEOTIDE SEQUENCE</scope>
    <source>
        <strain evidence="2">NBRC 103681</strain>
    </source>
</reference>
<dbReference type="Proteomes" id="UP001165135">
    <property type="component" value="Unassembled WGS sequence"/>
</dbReference>
<dbReference type="RefSeq" id="WP_285631587.1">
    <property type="nucleotide sequence ID" value="NZ_BSTJ01000012.1"/>
</dbReference>
<sequence length="69" mass="7509">MSEAMERMMLEAAEFHSACSVGGCVEVAITEVVAVRDSKAGPDGPVLWFTRAEWKDFVAAVKTDQFAID</sequence>